<evidence type="ECO:0000259" key="3">
    <source>
        <dbReference type="PROSITE" id="PS50245"/>
    </source>
</evidence>
<dbReference type="InterPro" id="IPR000938">
    <property type="entry name" value="CAP-Gly_domain"/>
</dbReference>
<dbReference type="Proteomes" id="UP000095280">
    <property type="component" value="Unplaced"/>
</dbReference>
<dbReference type="PROSITE" id="PS00845">
    <property type="entry name" value="CAP_GLY_1"/>
    <property type="match status" value="1"/>
</dbReference>
<dbReference type="SUPFAM" id="SSF74924">
    <property type="entry name" value="Cap-Gly domain"/>
    <property type="match status" value="1"/>
</dbReference>
<dbReference type="WBParaSite" id="maker-uti_cns_0045669-snap-gene-1.15-mRNA-1">
    <property type="protein sequence ID" value="maker-uti_cns_0045669-snap-gene-1.15-mRNA-1"/>
    <property type="gene ID" value="maker-uti_cns_0045669-snap-gene-1.15"/>
</dbReference>
<evidence type="ECO:0000313" key="4">
    <source>
        <dbReference type="Proteomes" id="UP000095280"/>
    </source>
</evidence>
<evidence type="ECO:0000256" key="2">
    <source>
        <dbReference type="SAM" id="MobiDB-lite"/>
    </source>
</evidence>
<feature type="domain" description="CAP-Gly" evidence="3">
    <location>
        <begin position="358"/>
        <end position="401"/>
    </location>
</feature>
<dbReference type="InterPro" id="IPR036859">
    <property type="entry name" value="CAP-Gly_dom_sf"/>
</dbReference>
<evidence type="ECO:0000313" key="5">
    <source>
        <dbReference type="WBParaSite" id="maker-uti_cns_0045669-snap-gene-1.15-mRNA-1"/>
    </source>
</evidence>
<dbReference type="SMART" id="SM01052">
    <property type="entry name" value="CAP_GLY"/>
    <property type="match status" value="1"/>
</dbReference>
<name>A0A1I8J356_9PLAT</name>
<feature type="region of interest" description="Disordered" evidence="2">
    <location>
        <begin position="179"/>
        <end position="221"/>
    </location>
</feature>
<organism evidence="4 5">
    <name type="scientific">Macrostomum lignano</name>
    <dbReference type="NCBI Taxonomy" id="282301"/>
    <lineage>
        <taxon>Eukaryota</taxon>
        <taxon>Metazoa</taxon>
        <taxon>Spiralia</taxon>
        <taxon>Lophotrochozoa</taxon>
        <taxon>Platyhelminthes</taxon>
        <taxon>Rhabditophora</taxon>
        <taxon>Macrostomorpha</taxon>
        <taxon>Macrostomida</taxon>
        <taxon>Macrostomidae</taxon>
        <taxon>Macrostomum</taxon>
    </lineage>
</organism>
<feature type="compositionally biased region" description="Pro residues" evidence="2">
    <location>
        <begin position="43"/>
        <end position="54"/>
    </location>
</feature>
<keyword evidence="1" id="KW-0175">Coiled coil</keyword>
<feature type="region of interest" description="Disordered" evidence="2">
    <location>
        <begin position="1"/>
        <end position="59"/>
    </location>
</feature>
<feature type="compositionally biased region" description="Pro residues" evidence="2">
    <location>
        <begin position="87"/>
        <end position="98"/>
    </location>
</feature>
<protein>
    <submittedName>
        <fullName evidence="5">CAP-Gly domain-containing protein</fullName>
    </submittedName>
</protein>
<evidence type="ECO:0000256" key="1">
    <source>
        <dbReference type="SAM" id="Coils"/>
    </source>
</evidence>
<feature type="compositionally biased region" description="Acidic residues" evidence="2">
    <location>
        <begin position="264"/>
        <end position="273"/>
    </location>
</feature>
<feature type="region of interest" description="Disordered" evidence="2">
    <location>
        <begin position="233"/>
        <end position="333"/>
    </location>
</feature>
<dbReference type="AlphaFoldDB" id="A0A1I8J356"/>
<feature type="coiled-coil region" evidence="1">
    <location>
        <begin position="109"/>
        <end position="168"/>
    </location>
</feature>
<keyword evidence="4" id="KW-1185">Reference proteome</keyword>
<feature type="compositionally biased region" description="Pro residues" evidence="2">
    <location>
        <begin position="207"/>
        <end position="217"/>
    </location>
</feature>
<sequence>RQKTPSNPIDEGQKTPSKPPSVVDDGQKTPSKPPSVVDEAEEAPPPPAADPPFISPDALHRRIADLEAQVLNLSDANQSLRANPDYSGPPPPPPPAWEPPSDARLQATVDELVVENRVLRNELNRLRHRGHDQCAHLQVELDELRRELELTRIRSDELQRENLRLKDEVNLQRTFLSGLTSHRSDYDPPLTPRIRAGHRQPSYRILEPPPMPPPPPLSTLGRRRRLDLDDIESDDVASLAEDPQPRRTTPGRRNNRRRPPRTDFDDDVDDAVDDILGRNDDRDVDGTASSPLPPPVQPRRPVWSSTVPPSLPQAPPAHQQRQPRTFAPRSESDLRQGDLVEFCGSRGRLTRGRVRYVGSLHGRQGTYVGVELADGLAGKHDGVFDGRRYFQCKQNQGTFVTFDKIALCHATL</sequence>
<dbReference type="PROSITE" id="PS50245">
    <property type="entry name" value="CAP_GLY_2"/>
    <property type="match status" value="1"/>
</dbReference>
<dbReference type="Gene3D" id="2.30.30.190">
    <property type="entry name" value="CAP Gly-rich-like domain"/>
    <property type="match status" value="1"/>
</dbReference>
<feature type="region of interest" description="Disordered" evidence="2">
    <location>
        <begin position="79"/>
        <end position="102"/>
    </location>
</feature>
<dbReference type="Pfam" id="PF01302">
    <property type="entry name" value="CAP_GLY"/>
    <property type="match status" value="1"/>
</dbReference>
<proteinExistence type="predicted"/>
<feature type="compositionally biased region" description="Basic residues" evidence="2">
    <location>
        <begin position="249"/>
        <end position="259"/>
    </location>
</feature>
<accession>A0A1I8J356</accession>
<feature type="compositionally biased region" description="Basic and acidic residues" evidence="2">
    <location>
        <begin position="275"/>
        <end position="285"/>
    </location>
</feature>
<reference evidence="5" key="1">
    <citation type="submission" date="2016-11" db="UniProtKB">
        <authorList>
            <consortium name="WormBaseParasite"/>
        </authorList>
    </citation>
    <scope>IDENTIFICATION</scope>
</reference>